<organism evidence="6 7">
    <name type="scientific">Streptomyces fildesensis</name>
    <dbReference type="NCBI Taxonomy" id="375757"/>
    <lineage>
        <taxon>Bacteria</taxon>
        <taxon>Bacillati</taxon>
        <taxon>Actinomycetota</taxon>
        <taxon>Actinomycetes</taxon>
        <taxon>Kitasatosporales</taxon>
        <taxon>Streptomycetaceae</taxon>
        <taxon>Streptomyces</taxon>
    </lineage>
</organism>
<proteinExistence type="predicted"/>
<dbReference type="SMART" id="SM00421">
    <property type="entry name" value="HTH_LUXR"/>
    <property type="match status" value="1"/>
</dbReference>
<dbReference type="PANTHER" id="PTHR44688">
    <property type="entry name" value="DNA-BINDING TRANSCRIPTIONAL ACTIVATOR DEVR_DOSR"/>
    <property type="match status" value="1"/>
</dbReference>
<dbReference type="PANTHER" id="PTHR44688:SF16">
    <property type="entry name" value="DNA-BINDING TRANSCRIPTIONAL ACTIVATOR DEVR_DOSR"/>
    <property type="match status" value="1"/>
</dbReference>
<protein>
    <submittedName>
        <fullName evidence="6">Response regulator transcription factor</fullName>
    </submittedName>
</protein>
<dbReference type="SUPFAM" id="SSF46894">
    <property type="entry name" value="C-terminal effector domain of the bipartite response regulators"/>
    <property type="match status" value="1"/>
</dbReference>
<keyword evidence="1" id="KW-0805">Transcription regulation</keyword>
<dbReference type="PROSITE" id="PS50043">
    <property type="entry name" value="HTH_LUXR_2"/>
    <property type="match status" value="1"/>
</dbReference>
<dbReference type="InterPro" id="IPR036388">
    <property type="entry name" value="WH-like_DNA-bd_sf"/>
</dbReference>
<accession>A0ABW8C0K0</accession>
<dbReference type="RefSeq" id="WP_138355185.1">
    <property type="nucleotide sequence ID" value="NZ_JAAIKO010000001.1"/>
</dbReference>
<keyword evidence="3" id="KW-0804">Transcription</keyword>
<evidence type="ECO:0000256" key="4">
    <source>
        <dbReference type="SAM" id="MobiDB-lite"/>
    </source>
</evidence>
<evidence type="ECO:0000256" key="1">
    <source>
        <dbReference type="ARBA" id="ARBA00023015"/>
    </source>
</evidence>
<dbReference type="CDD" id="cd06170">
    <property type="entry name" value="LuxR_C_like"/>
    <property type="match status" value="1"/>
</dbReference>
<reference evidence="6 7" key="1">
    <citation type="submission" date="2024-10" db="EMBL/GenBank/DDBJ databases">
        <title>The Natural Products Discovery Center: Release of the First 8490 Sequenced Strains for Exploring Actinobacteria Biosynthetic Diversity.</title>
        <authorList>
            <person name="Kalkreuter E."/>
            <person name="Kautsar S.A."/>
            <person name="Yang D."/>
            <person name="Bader C.D."/>
            <person name="Teijaro C.N."/>
            <person name="Fluegel L."/>
            <person name="Davis C.M."/>
            <person name="Simpson J.R."/>
            <person name="Lauterbach L."/>
            <person name="Steele A.D."/>
            <person name="Gui C."/>
            <person name="Meng S."/>
            <person name="Li G."/>
            <person name="Viehrig K."/>
            <person name="Ye F."/>
            <person name="Su P."/>
            <person name="Kiefer A.F."/>
            <person name="Nichols A."/>
            <person name="Cepeda A.J."/>
            <person name="Yan W."/>
            <person name="Fan B."/>
            <person name="Jiang Y."/>
            <person name="Adhikari A."/>
            <person name="Zheng C.-J."/>
            <person name="Schuster L."/>
            <person name="Cowan T.M."/>
            <person name="Smanski M.J."/>
            <person name="Chevrette M.G."/>
            <person name="De Carvalho L.P.S."/>
            <person name="Shen B."/>
        </authorList>
    </citation>
    <scope>NUCLEOTIDE SEQUENCE [LARGE SCALE GENOMIC DNA]</scope>
    <source>
        <strain evidence="6 7">NPDC053399</strain>
    </source>
</reference>
<dbReference type="PRINTS" id="PR00038">
    <property type="entry name" value="HTHLUXR"/>
</dbReference>
<feature type="compositionally biased region" description="Low complexity" evidence="4">
    <location>
        <begin position="107"/>
        <end position="118"/>
    </location>
</feature>
<evidence type="ECO:0000256" key="2">
    <source>
        <dbReference type="ARBA" id="ARBA00023125"/>
    </source>
</evidence>
<feature type="domain" description="HTH luxR-type" evidence="5">
    <location>
        <begin position="29"/>
        <end position="94"/>
    </location>
</feature>
<name>A0ABW8C0K0_9ACTN</name>
<keyword evidence="7" id="KW-1185">Reference proteome</keyword>
<dbReference type="InterPro" id="IPR000792">
    <property type="entry name" value="Tscrpt_reg_LuxR_C"/>
</dbReference>
<dbReference type="InterPro" id="IPR016032">
    <property type="entry name" value="Sig_transdc_resp-reg_C-effctor"/>
</dbReference>
<evidence type="ECO:0000259" key="5">
    <source>
        <dbReference type="PROSITE" id="PS50043"/>
    </source>
</evidence>
<sequence>MHLLCPVCEVCGTGLRDDPHPHGSAVLAGLRLIPDLTGREHEVLMSLRDGASNRELAEELGITERTVKLHVASLRFKLGGVSRLQLSLIALVHHARGGHARRCTSRPPTTVATQAPPASNTARSARPPGTSAGGTDPAGTRVRPPRAAAARRAGSVRYPSTTAVAPSRKRA</sequence>
<dbReference type="EMBL" id="JBITYG010000001">
    <property type="protein sequence ID" value="MFI9099954.1"/>
    <property type="molecule type" value="Genomic_DNA"/>
</dbReference>
<evidence type="ECO:0000256" key="3">
    <source>
        <dbReference type="ARBA" id="ARBA00023163"/>
    </source>
</evidence>
<dbReference type="Gene3D" id="1.10.10.10">
    <property type="entry name" value="Winged helix-like DNA-binding domain superfamily/Winged helix DNA-binding domain"/>
    <property type="match status" value="1"/>
</dbReference>
<gene>
    <name evidence="6" type="ORF">ACIGXA_05480</name>
</gene>
<evidence type="ECO:0000313" key="7">
    <source>
        <dbReference type="Proteomes" id="UP001614394"/>
    </source>
</evidence>
<dbReference type="Proteomes" id="UP001614394">
    <property type="component" value="Unassembled WGS sequence"/>
</dbReference>
<dbReference type="Pfam" id="PF00196">
    <property type="entry name" value="GerE"/>
    <property type="match status" value="1"/>
</dbReference>
<comment type="caution">
    <text evidence="6">The sequence shown here is derived from an EMBL/GenBank/DDBJ whole genome shotgun (WGS) entry which is preliminary data.</text>
</comment>
<evidence type="ECO:0000313" key="6">
    <source>
        <dbReference type="EMBL" id="MFI9099954.1"/>
    </source>
</evidence>
<feature type="compositionally biased region" description="Low complexity" evidence="4">
    <location>
        <begin position="138"/>
        <end position="157"/>
    </location>
</feature>
<keyword evidence="2" id="KW-0238">DNA-binding</keyword>
<feature type="region of interest" description="Disordered" evidence="4">
    <location>
        <begin position="97"/>
        <end position="171"/>
    </location>
</feature>